<dbReference type="AlphaFoldDB" id="A0A0B7KQ91"/>
<reference evidence="5" key="1">
    <citation type="submission" date="2015-01" db="EMBL/GenBank/DDBJ databases">
        <authorList>
            <person name="Durling Mikael"/>
        </authorList>
    </citation>
    <scope>NUCLEOTIDE SEQUENCE</scope>
</reference>
<dbReference type="PRINTS" id="PR00080">
    <property type="entry name" value="SDRFAMILY"/>
</dbReference>
<name>A0A0B7KQ91_BIOOC</name>
<gene>
    <name evidence="5" type="ORF">BN869_000013158_1</name>
</gene>
<evidence type="ECO:0000256" key="4">
    <source>
        <dbReference type="RuleBase" id="RU000363"/>
    </source>
</evidence>
<evidence type="ECO:0000256" key="3">
    <source>
        <dbReference type="ARBA" id="ARBA00023002"/>
    </source>
</evidence>
<dbReference type="Gene3D" id="3.40.50.720">
    <property type="entry name" value="NAD(P)-binding Rossmann-like Domain"/>
    <property type="match status" value="1"/>
</dbReference>
<dbReference type="InterPro" id="IPR002347">
    <property type="entry name" value="SDR_fam"/>
</dbReference>
<dbReference type="GO" id="GO:0019433">
    <property type="term" value="P:triglyceride catabolic process"/>
    <property type="evidence" value="ECO:0007669"/>
    <property type="project" value="TreeGrafter"/>
</dbReference>
<dbReference type="SUPFAM" id="SSF51735">
    <property type="entry name" value="NAD(P)-binding Rossmann-fold domains"/>
    <property type="match status" value="1"/>
</dbReference>
<comment type="similarity">
    <text evidence="1 4">Belongs to the short-chain dehydrogenases/reductases (SDR) family.</text>
</comment>
<dbReference type="GO" id="GO:0005783">
    <property type="term" value="C:endoplasmic reticulum"/>
    <property type="evidence" value="ECO:0007669"/>
    <property type="project" value="TreeGrafter"/>
</dbReference>
<dbReference type="GO" id="GO:0004806">
    <property type="term" value="F:triacylglycerol lipase activity"/>
    <property type="evidence" value="ECO:0007669"/>
    <property type="project" value="TreeGrafter"/>
</dbReference>
<dbReference type="InterPro" id="IPR036291">
    <property type="entry name" value="NAD(P)-bd_dom_sf"/>
</dbReference>
<dbReference type="CDD" id="cd05374">
    <property type="entry name" value="17beta-HSD-like_SDR_c"/>
    <property type="match status" value="1"/>
</dbReference>
<evidence type="ECO:0000256" key="2">
    <source>
        <dbReference type="ARBA" id="ARBA00022857"/>
    </source>
</evidence>
<protein>
    <submittedName>
        <fullName evidence="5">Uncharacterized protein</fullName>
    </submittedName>
</protein>
<keyword evidence="2" id="KW-0521">NADP</keyword>
<dbReference type="Pfam" id="PF00106">
    <property type="entry name" value="adh_short"/>
    <property type="match status" value="1"/>
</dbReference>
<dbReference type="InterPro" id="IPR020904">
    <property type="entry name" value="Sc_DH/Rdtase_CS"/>
</dbReference>
<sequence>MSDKRTILVTGCSDGSLGSALALALHAYGWSVFASARNASKLTATEAAGIESVIMDVCSDESVSAAVDHVKKLTGGSLDGLINNAGAAYNTPVIHIDIAKAHEVYELNVFSIVRVTQAFLPLLLKSQHGAIIANNTSGNGILGCGSAFTGAYNSSKAAASSLTEALRLELQPFGIKTINLVTGGVKSTFFKNAPDHILPADSMYNIAKEAIEGHMGGNQSEHIDSATWAKQVVKDISQKKPPHLVWRGTLSNTAKLVSVLPIGTVDSIHKKMAGIDVLEKNIKEQGGLAKVKQDLAK</sequence>
<evidence type="ECO:0000313" key="5">
    <source>
        <dbReference type="EMBL" id="CEO57100.1"/>
    </source>
</evidence>
<dbReference type="GO" id="GO:0006654">
    <property type="term" value="P:phosphatidic acid biosynthetic process"/>
    <property type="evidence" value="ECO:0007669"/>
    <property type="project" value="TreeGrafter"/>
</dbReference>
<dbReference type="PRINTS" id="PR00081">
    <property type="entry name" value="GDHRDH"/>
</dbReference>
<keyword evidence="3" id="KW-0560">Oxidoreductase</keyword>
<accession>A0A0B7KQ91</accession>
<dbReference type="EMBL" id="CDPU01000086">
    <property type="protein sequence ID" value="CEO57100.1"/>
    <property type="molecule type" value="Genomic_DNA"/>
</dbReference>
<proteinExistence type="inferred from homology"/>
<dbReference type="GO" id="GO:0000140">
    <property type="term" value="F:acylglycerone-phosphate reductase (NADP+) activity"/>
    <property type="evidence" value="ECO:0007669"/>
    <property type="project" value="TreeGrafter"/>
</dbReference>
<evidence type="ECO:0000256" key="1">
    <source>
        <dbReference type="ARBA" id="ARBA00006484"/>
    </source>
</evidence>
<dbReference type="PROSITE" id="PS00061">
    <property type="entry name" value="ADH_SHORT"/>
    <property type="match status" value="1"/>
</dbReference>
<dbReference type="GO" id="GO:0005811">
    <property type="term" value="C:lipid droplet"/>
    <property type="evidence" value="ECO:0007669"/>
    <property type="project" value="TreeGrafter"/>
</dbReference>
<organism evidence="5">
    <name type="scientific">Bionectria ochroleuca</name>
    <name type="common">Gliocladium roseum</name>
    <dbReference type="NCBI Taxonomy" id="29856"/>
    <lineage>
        <taxon>Eukaryota</taxon>
        <taxon>Fungi</taxon>
        <taxon>Dikarya</taxon>
        <taxon>Ascomycota</taxon>
        <taxon>Pezizomycotina</taxon>
        <taxon>Sordariomycetes</taxon>
        <taxon>Hypocreomycetidae</taxon>
        <taxon>Hypocreales</taxon>
        <taxon>Bionectriaceae</taxon>
        <taxon>Clonostachys</taxon>
    </lineage>
</organism>
<dbReference type="PANTHER" id="PTHR44169">
    <property type="entry name" value="NADPH-DEPENDENT 1-ACYLDIHYDROXYACETONE PHOSPHATE REDUCTASE"/>
    <property type="match status" value="1"/>
</dbReference>
<dbReference type="PANTHER" id="PTHR44169:SF6">
    <property type="entry name" value="NADPH-DEPENDENT 1-ACYLDIHYDROXYACETONE PHOSPHATE REDUCTASE"/>
    <property type="match status" value="1"/>
</dbReference>